<evidence type="ECO:0000256" key="1">
    <source>
        <dbReference type="SAM" id="MobiDB-lite"/>
    </source>
</evidence>
<reference evidence="2" key="1">
    <citation type="submission" date="2020-05" db="EMBL/GenBank/DDBJ databases">
        <title>WGS assembly of Panicum virgatum.</title>
        <authorList>
            <person name="Lovell J.T."/>
            <person name="Jenkins J."/>
            <person name="Shu S."/>
            <person name="Juenger T.E."/>
            <person name="Schmutz J."/>
        </authorList>
    </citation>
    <scope>NUCLEOTIDE SEQUENCE</scope>
    <source>
        <strain evidence="2">AP13</strain>
    </source>
</reference>
<protein>
    <submittedName>
        <fullName evidence="2">Uncharacterized protein</fullName>
    </submittedName>
</protein>
<feature type="region of interest" description="Disordered" evidence="1">
    <location>
        <begin position="89"/>
        <end position="113"/>
    </location>
</feature>
<accession>A0A8T0RGY6</accession>
<dbReference type="EMBL" id="CM029047">
    <property type="protein sequence ID" value="KAG2584386.1"/>
    <property type="molecule type" value="Genomic_DNA"/>
</dbReference>
<sequence>MLPGMAPDRPFPPRRYLSLRSLPRSVGMEPVRFVFERSSTERKERLPRWGVSSPCRGTSGIDRAITRCKRLLHKTPLQLQKDTLVVQLPARTPRGSESRPLKASSAARSVSLT</sequence>
<evidence type="ECO:0000313" key="2">
    <source>
        <dbReference type="EMBL" id="KAG2584386.1"/>
    </source>
</evidence>
<evidence type="ECO:0000313" key="3">
    <source>
        <dbReference type="Proteomes" id="UP000823388"/>
    </source>
</evidence>
<dbReference type="AlphaFoldDB" id="A0A8T0RGY6"/>
<gene>
    <name evidence="2" type="ORF">PVAP13_6KG295406</name>
</gene>
<keyword evidence="3" id="KW-1185">Reference proteome</keyword>
<name>A0A8T0RGY6_PANVG</name>
<dbReference type="Proteomes" id="UP000823388">
    <property type="component" value="Chromosome 6K"/>
</dbReference>
<proteinExistence type="predicted"/>
<organism evidence="2 3">
    <name type="scientific">Panicum virgatum</name>
    <name type="common">Blackwell switchgrass</name>
    <dbReference type="NCBI Taxonomy" id="38727"/>
    <lineage>
        <taxon>Eukaryota</taxon>
        <taxon>Viridiplantae</taxon>
        <taxon>Streptophyta</taxon>
        <taxon>Embryophyta</taxon>
        <taxon>Tracheophyta</taxon>
        <taxon>Spermatophyta</taxon>
        <taxon>Magnoliopsida</taxon>
        <taxon>Liliopsida</taxon>
        <taxon>Poales</taxon>
        <taxon>Poaceae</taxon>
        <taxon>PACMAD clade</taxon>
        <taxon>Panicoideae</taxon>
        <taxon>Panicodae</taxon>
        <taxon>Paniceae</taxon>
        <taxon>Panicinae</taxon>
        <taxon>Panicum</taxon>
        <taxon>Panicum sect. Hiantes</taxon>
    </lineage>
</organism>
<comment type="caution">
    <text evidence="2">The sequence shown here is derived from an EMBL/GenBank/DDBJ whole genome shotgun (WGS) entry which is preliminary data.</text>
</comment>